<feature type="domain" description="FAD-dependent oxidoreductase 2 FAD-binding" evidence="4">
    <location>
        <begin position="6"/>
        <end position="404"/>
    </location>
</feature>
<reference evidence="5" key="1">
    <citation type="journal article" date="2023" name="J. Hazard. Mater.">
        <title>Anaerobic biodegradation of pyrene and benzo[a]pyrene by a new sulfate-reducing Desulforamulus aquiferis strain DSA.</title>
        <authorList>
            <person name="Zhang Z."/>
            <person name="Sun J."/>
            <person name="Gong X."/>
            <person name="Wang C."/>
            <person name="Wang H."/>
        </authorList>
    </citation>
    <scope>NUCLEOTIDE SEQUENCE</scope>
    <source>
        <strain evidence="5">DSA</strain>
    </source>
</reference>
<proteinExistence type="predicted"/>
<organism evidence="5 6">
    <name type="scientific">Desulforamulus aquiferis</name>
    <dbReference type="NCBI Taxonomy" id="1397668"/>
    <lineage>
        <taxon>Bacteria</taxon>
        <taxon>Bacillati</taxon>
        <taxon>Bacillota</taxon>
        <taxon>Clostridia</taxon>
        <taxon>Eubacteriales</taxon>
        <taxon>Peptococcaceae</taxon>
        <taxon>Desulforamulus</taxon>
    </lineage>
</organism>
<keyword evidence="2" id="KW-0288">FMN</keyword>
<keyword evidence="3 5" id="KW-0560">Oxidoreductase</keyword>
<dbReference type="InterPro" id="IPR003953">
    <property type="entry name" value="FAD-dep_OxRdtase_2_FAD-bd"/>
</dbReference>
<dbReference type="InterPro" id="IPR050315">
    <property type="entry name" value="FAD-oxidoreductase_2"/>
</dbReference>
<keyword evidence="6" id="KW-1185">Reference proteome</keyword>
<dbReference type="Proteomes" id="UP001172911">
    <property type="component" value="Unassembled WGS sequence"/>
</dbReference>
<evidence type="ECO:0000313" key="5">
    <source>
        <dbReference type="EMBL" id="MDO7787616.1"/>
    </source>
</evidence>
<evidence type="ECO:0000259" key="4">
    <source>
        <dbReference type="Pfam" id="PF00890"/>
    </source>
</evidence>
<evidence type="ECO:0000313" key="6">
    <source>
        <dbReference type="Proteomes" id="UP001172911"/>
    </source>
</evidence>
<dbReference type="GO" id="GO:0004368">
    <property type="term" value="F:glycerol-3-phosphate dehydrogenase (quinone) activity"/>
    <property type="evidence" value="ECO:0007669"/>
    <property type="project" value="UniProtKB-EC"/>
</dbReference>
<accession>A0AAW7ZE77</accession>
<dbReference type="NCBIfam" id="TIGR03378">
    <property type="entry name" value="glycerol3P_GlpB"/>
    <property type="match status" value="1"/>
</dbReference>
<dbReference type="GO" id="GO:0009331">
    <property type="term" value="C:glycerol-3-phosphate dehydrogenase (FAD) complex"/>
    <property type="evidence" value="ECO:0007669"/>
    <property type="project" value="InterPro"/>
</dbReference>
<dbReference type="InterPro" id="IPR009158">
    <property type="entry name" value="G3P_DH_GlpB_su"/>
</dbReference>
<gene>
    <name evidence="5" type="primary">glpB</name>
    <name evidence="5" type="ORF">P6N53_10325</name>
</gene>
<dbReference type="Pfam" id="PF00890">
    <property type="entry name" value="FAD_binding_2"/>
    <property type="match status" value="1"/>
</dbReference>
<evidence type="ECO:0000256" key="3">
    <source>
        <dbReference type="ARBA" id="ARBA00023002"/>
    </source>
</evidence>
<sequence>MKKNTDVLIIGAGLSGLIAAAKAAAYNKKVLLVAKGMGAIGLSSGCIDLWGYRTDNPEQVCPNPIEEIDTMLEVNQAHPYSLVIDELGESVSFFQKICAENNNPYFDNQGGNWLLPTALGTLRPTYLAPASMALGNLHNVKRILVVGFEELKDFYPDVLVDNLKNTGELSSDCRLDTALIKAGGGELSSNNLAHLLEKTEIQSSIINQLISHITADTIILFPPVLGERWDSKAVDNISNGLGCPIYEVANIPPALPGQRLQQMLLHHIKRQGVEVILGCTVTDAYIKDKKCLEILAIGSGKQINIKAKNIVLATGSFLGGGLASKLGEVWESIFKLPVDTCEGKWSTQEFLAMEGQPFNKFGIRVNDSLHPIDNQGQVLVENLLVTGANLSGSNFAIEKCGNGVALATGYKAGKLVGEVGQ</sequence>
<dbReference type="EMBL" id="JARPTC010000014">
    <property type="protein sequence ID" value="MDO7787616.1"/>
    <property type="molecule type" value="Genomic_DNA"/>
</dbReference>
<dbReference type="PANTHER" id="PTHR43400">
    <property type="entry name" value="FUMARATE REDUCTASE"/>
    <property type="match status" value="1"/>
</dbReference>
<dbReference type="SUPFAM" id="SSF51905">
    <property type="entry name" value="FAD/NAD(P)-binding domain"/>
    <property type="match status" value="1"/>
</dbReference>
<reference evidence="5" key="2">
    <citation type="submission" date="2023-03" db="EMBL/GenBank/DDBJ databases">
        <authorList>
            <person name="Zhang Z."/>
        </authorList>
    </citation>
    <scope>NUCLEOTIDE SEQUENCE</scope>
    <source>
        <strain evidence="5">DSA</strain>
    </source>
</reference>
<protein>
    <submittedName>
        <fullName evidence="5">Anaerobic glycerol-3-phosphate dehydrogenase subunit GlpB</fullName>
        <ecNumber evidence="5">1.1.5.3</ecNumber>
    </submittedName>
</protein>
<dbReference type="PIRSF" id="PIRSF000141">
    <property type="entry name" value="Anaerobic_G3P_dh"/>
    <property type="match status" value="1"/>
</dbReference>
<dbReference type="EC" id="1.1.5.3" evidence="5"/>
<dbReference type="RefSeq" id="WP_304542786.1">
    <property type="nucleotide sequence ID" value="NZ_JARPTC010000014.1"/>
</dbReference>
<dbReference type="InterPro" id="IPR036188">
    <property type="entry name" value="FAD/NAD-bd_sf"/>
</dbReference>
<name>A0AAW7ZE77_9FIRM</name>
<dbReference type="AlphaFoldDB" id="A0AAW7ZE77"/>
<evidence type="ECO:0000256" key="2">
    <source>
        <dbReference type="ARBA" id="ARBA00022643"/>
    </source>
</evidence>
<comment type="caution">
    <text evidence="5">The sequence shown here is derived from an EMBL/GenBank/DDBJ whole genome shotgun (WGS) entry which is preliminary data.</text>
</comment>
<evidence type="ECO:0000256" key="1">
    <source>
        <dbReference type="ARBA" id="ARBA00022630"/>
    </source>
</evidence>
<keyword evidence="1" id="KW-0285">Flavoprotein</keyword>
<dbReference type="Gene3D" id="3.50.50.60">
    <property type="entry name" value="FAD/NAD(P)-binding domain"/>
    <property type="match status" value="2"/>
</dbReference>